<protein>
    <recommendedName>
        <fullName evidence="2">DUF8035 domain-containing protein</fullName>
    </recommendedName>
</protein>
<dbReference type="RefSeq" id="XP_030995619.1">
    <property type="nucleotide sequence ID" value="XM_031140149.1"/>
</dbReference>
<dbReference type="OrthoDB" id="5410752at2759"/>
<feature type="compositionally biased region" description="Basic and acidic residues" evidence="1">
    <location>
        <begin position="1"/>
        <end position="25"/>
    </location>
</feature>
<feature type="domain" description="DUF8035" evidence="2">
    <location>
        <begin position="478"/>
        <end position="530"/>
    </location>
</feature>
<comment type="caution">
    <text evidence="3">The sequence shown here is derived from an EMBL/GenBank/DDBJ whole genome shotgun (WGS) entry which is preliminary data.</text>
</comment>
<dbReference type="Pfam" id="PF26118">
    <property type="entry name" value="DUF8035"/>
    <property type="match status" value="1"/>
</dbReference>
<feature type="region of interest" description="Disordered" evidence="1">
    <location>
        <begin position="1"/>
        <end position="115"/>
    </location>
</feature>
<keyword evidence="4" id="KW-1185">Reference proteome</keyword>
<dbReference type="GeneID" id="41973055"/>
<reference evidence="3 4" key="1">
    <citation type="submission" date="2019-06" db="EMBL/GenBank/DDBJ databases">
        <title>Draft genome sequence of the filamentous fungus Phialemoniopsis curvata isolated from diesel fuel.</title>
        <authorList>
            <person name="Varaljay V.A."/>
            <person name="Lyon W.J."/>
            <person name="Crouch A.L."/>
            <person name="Drake C.E."/>
            <person name="Hollomon J.M."/>
            <person name="Nadeau L.J."/>
            <person name="Nunn H.S."/>
            <person name="Stevenson B.S."/>
            <person name="Bojanowski C.L."/>
            <person name="Crookes-Goodson W.J."/>
        </authorList>
    </citation>
    <scope>NUCLEOTIDE SEQUENCE [LARGE SCALE GENOMIC DNA]</scope>
    <source>
        <strain evidence="3 4">D216</strain>
    </source>
</reference>
<dbReference type="EMBL" id="SKBQ01000030">
    <property type="protein sequence ID" value="TPX13908.1"/>
    <property type="molecule type" value="Genomic_DNA"/>
</dbReference>
<organism evidence="3 4">
    <name type="scientific">Thyridium curvatum</name>
    <dbReference type="NCBI Taxonomy" id="1093900"/>
    <lineage>
        <taxon>Eukaryota</taxon>
        <taxon>Fungi</taxon>
        <taxon>Dikarya</taxon>
        <taxon>Ascomycota</taxon>
        <taxon>Pezizomycotina</taxon>
        <taxon>Sordariomycetes</taxon>
        <taxon>Sordariomycetidae</taxon>
        <taxon>Thyridiales</taxon>
        <taxon>Thyridiaceae</taxon>
        <taxon>Thyridium</taxon>
    </lineage>
</organism>
<sequence>MAFRGSRDSVYEERDRFYERQERRSPPRRAAPVREYEETDIRVRERERDSDSRVPSFMRDERARDAPAGPLVLRQREVETVDRRRPRSPSPVRYRERIVQRARSLTPPPPPPMERERIEVRDRVIERNQSRVRSPSRGPSMDRLRARFVDRSPSPPERPVERVRTRFVERERSPTPVDREREIRIIERERERERLPSPSPSPPLEPPVIRGPTIEREVITHYRDIDHGMIVARPPSPPPPPRPRVQERDTEIDITTSRHRTEVDIHESSRERRGGGQLIRVPTRGRSISRERPAPARRSDHYHEDDVMVVSDRNRLEVDIEHRHGHSSSRSRHRRAHSAAPPVLDYDDEAEYITSRINERGRMGEAWHGHTKDWTIVDVPPGTERVRMDGVGGGGADVTWSRYNGVRRAKFVPERDGSDVGPTTSSTSLSERDVVRTRERGTDRLSVQIYDKDRDRDREIDVIADRQLVPVVPNKRSDMWTEITKDLVVREAIEEMGYEYEETEWFFYVMQYLRYEDVLELVERSDRIRRIRKDRIREIQWERDYRDGWERRHRHHHHGRFNDERVVEREVIYDRREPRYLR</sequence>
<accession>A0A507BAS7</accession>
<dbReference type="InParanoid" id="A0A507BAS7"/>
<feature type="compositionally biased region" description="Basic and acidic residues" evidence="1">
    <location>
        <begin position="32"/>
        <end position="65"/>
    </location>
</feature>
<dbReference type="InterPro" id="IPR058348">
    <property type="entry name" value="DUF8035"/>
</dbReference>
<evidence type="ECO:0000313" key="4">
    <source>
        <dbReference type="Proteomes" id="UP000319257"/>
    </source>
</evidence>
<proteinExistence type="predicted"/>
<dbReference type="STRING" id="1093900.A0A507BAS7"/>
<evidence type="ECO:0000256" key="1">
    <source>
        <dbReference type="SAM" id="MobiDB-lite"/>
    </source>
</evidence>
<feature type="compositionally biased region" description="Pro residues" evidence="1">
    <location>
        <begin position="197"/>
        <end position="206"/>
    </location>
</feature>
<dbReference type="Proteomes" id="UP000319257">
    <property type="component" value="Unassembled WGS sequence"/>
</dbReference>
<name>A0A507BAS7_9PEZI</name>
<feature type="region of interest" description="Disordered" evidence="1">
    <location>
        <begin position="190"/>
        <end position="209"/>
    </location>
</feature>
<gene>
    <name evidence="3" type="ORF">E0L32_005608</name>
</gene>
<feature type="compositionally biased region" description="Basic and acidic residues" evidence="1">
    <location>
        <begin position="74"/>
        <end position="83"/>
    </location>
</feature>
<evidence type="ECO:0000259" key="2">
    <source>
        <dbReference type="Pfam" id="PF26118"/>
    </source>
</evidence>
<dbReference type="AlphaFoldDB" id="A0A507BAS7"/>
<evidence type="ECO:0000313" key="3">
    <source>
        <dbReference type="EMBL" id="TPX13908.1"/>
    </source>
</evidence>
<feature type="region of interest" description="Disordered" evidence="1">
    <location>
        <begin position="413"/>
        <end position="437"/>
    </location>
</feature>